<feature type="domain" description="C-type lectin" evidence="3">
    <location>
        <begin position="182"/>
        <end position="292"/>
    </location>
</feature>
<dbReference type="Gene3D" id="3.10.100.10">
    <property type="entry name" value="Mannose-Binding Protein A, subunit A"/>
    <property type="match status" value="1"/>
</dbReference>
<feature type="signal peptide" evidence="2">
    <location>
        <begin position="1"/>
        <end position="17"/>
    </location>
</feature>
<reference evidence="4" key="1">
    <citation type="journal article" date="2013" name="Genetics">
        <title>The draft genome and transcriptome of Panagrellus redivivus are shaped by the harsh demands of a free-living lifestyle.</title>
        <authorList>
            <person name="Srinivasan J."/>
            <person name="Dillman A.R."/>
            <person name="Macchietto M.G."/>
            <person name="Heikkinen L."/>
            <person name="Lakso M."/>
            <person name="Fracchia K.M."/>
            <person name="Antoshechkin I."/>
            <person name="Mortazavi A."/>
            <person name="Wong G."/>
            <person name="Sternberg P.W."/>
        </authorList>
    </citation>
    <scope>NUCLEOTIDE SEQUENCE [LARGE SCALE GENOMIC DNA]</scope>
    <source>
        <strain evidence="4">MT8872</strain>
    </source>
</reference>
<dbReference type="Pfam" id="PF00059">
    <property type="entry name" value="Lectin_C"/>
    <property type="match status" value="1"/>
</dbReference>
<dbReference type="WBParaSite" id="Pan_g16478.t1">
    <property type="protein sequence ID" value="Pan_g16478.t1"/>
    <property type="gene ID" value="Pan_g16478"/>
</dbReference>
<evidence type="ECO:0000256" key="2">
    <source>
        <dbReference type="SAM" id="SignalP"/>
    </source>
</evidence>
<dbReference type="InterPro" id="IPR050976">
    <property type="entry name" value="Snaclec"/>
</dbReference>
<dbReference type="SUPFAM" id="SSF56436">
    <property type="entry name" value="C-type lectin-like"/>
    <property type="match status" value="1"/>
</dbReference>
<dbReference type="CDD" id="cd00037">
    <property type="entry name" value="CLECT"/>
    <property type="match status" value="1"/>
</dbReference>
<dbReference type="SMART" id="SM00034">
    <property type="entry name" value="CLECT"/>
    <property type="match status" value="1"/>
</dbReference>
<dbReference type="InterPro" id="IPR001304">
    <property type="entry name" value="C-type_lectin-like"/>
</dbReference>
<accession>A0A7E4V4K1</accession>
<sequence length="318" mass="35999">MYVKAVFFLSLCSTVICDSIVFNHLLGYSLYADANALYNSSNPQECIEACYDYYGCTGIQMLWGTGQCSFLQMFRGYTYNTNDCSFYVIQLSKVSVKGRNLTTPIDQQVQNLVYSTMDYCPFNWTIDHDNYLCKYTTTKQVCNQYEPFFEASWNKTECIIPLMNSYVKCPNHTYVYHQWSTAFSYCYYYTTWTPSGSSDLYTQADDYCYAQTGGHLVSIHSDDENEYVASFLKDTEAMIIGLVSKNGSVSTVDDLKWIDGMPVDYTNFTTGAKPTPTGSFKLTVIQASGLWDTDATSVTSFTGLLCKHDVEGYLVPIS</sequence>
<evidence type="ECO:0000259" key="3">
    <source>
        <dbReference type="PROSITE" id="PS50041"/>
    </source>
</evidence>
<dbReference type="PANTHER" id="PTHR22991">
    <property type="entry name" value="PROTEIN CBG13490"/>
    <property type="match status" value="1"/>
</dbReference>
<dbReference type="InterPro" id="IPR016187">
    <property type="entry name" value="CTDL_fold"/>
</dbReference>
<reference evidence="5" key="2">
    <citation type="submission" date="2020-10" db="UniProtKB">
        <authorList>
            <consortium name="WormBaseParasite"/>
        </authorList>
    </citation>
    <scope>IDENTIFICATION</scope>
</reference>
<dbReference type="PANTHER" id="PTHR22991:SF40">
    <property type="entry name" value="PROTEIN CBG13490"/>
    <property type="match status" value="1"/>
</dbReference>
<keyword evidence="2" id="KW-0732">Signal</keyword>
<organism evidence="4 5">
    <name type="scientific">Panagrellus redivivus</name>
    <name type="common">Microworm</name>
    <dbReference type="NCBI Taxonomy" id="6233"/>
    <lineage>
        <taxon>Eukaryota</taxon>
        <taxon>Metazoa</taxon>
        <taxon>Ecdysozoa</taxon>
        <taxon>Nematoda</taxon>
        <taxon>Chromadorea</taxon>
        <taxon>Rhabditida</taxon>
        <taxon>Tylenchina</taxon>
        <taxon>Panagrolaimomorpha</taxon>
        <taxon>Panagrolaimoidea</taxon>
        <taxon>Panagrolaimidae</taxon>
        <taxon>Panagrellus</taxon>
    </lineage>
</organism>
<keyword evidence="4" id="KW-1185">Reference proteome</keyword>
<evidence type="ECO:0000313" key="4">
    <source>
        <dbReference type="Proteomes" id="UP000492821"/>
    </source>
</evidence>
<name>A0A7E4V4K1_PANRE</name>
<proteinExistence type="predicted"/>
<feature type="chain" id="PRO_5028903887" evidence="2">
    <location>
        <begin position="18"/>
        <end position="318"/>
    </location>
</feature>
<dbReference type="PROSITE" id="PS50041">
    <property type="entry name" value="C_TYPE_LECTIN_2"/>
    <property type="match status" value="1"/>
</dbReference>
<protein>
    <submittedName>
        <fullName evidence="5">C-type lectin domain-containing protein</fullName>
    </submittedName>
</protein>
<evidence type="ECO:0000256" key="1">
    <source>
        <dbReference type="ARBA" id="ARBA00023157"/>
    </source>
</evidence>
<dbReference type="InterPro" id="IPR016186">
    <property type="entry name" value="C-type_lectin-like/link_sf"/>
</dbReference>
<dbReference type="AlphaFoldDB" id="A0A7E4V4K1"/>
<dbReference type="Proteomes" id="UP000492821">
    <property type="component" value="Unassembled WGS sequence"/>
</dbReference>
<evidence type="ECO:0000313" key="5">
    <source>
        <dbReference type="WBParaSite" id="Pan_g16478.t1"/>
    </source>
</evidence>
<keyword evidence="1" id="KW-1015">Disulfide bond</keyword>